<reference evidence="1 2" key="1">
    <citation type="submission" date="2017-04" db="EMBL/GenBank/DDBJ databases">
        <title>Draft genome sequence of Tuber borchii Vittad., a whitish edible truffle.</title>
        <authorList>
            <consortium name="DOE Joint Genome Institute"/>
            <person name="Murat C."/>
            <person name="Kuo A."/>
            <person name="Barry K.W."/>
            <person name="Clum A."/>
            <person name="Dockter R.B."/>
            <person name="Fauchery L."/>
            <person name="Iotti M."/>
            <person name="Kohler A."/>
            <person name="Labutti K."/>
            <person name="Lindquist E.A."/>
            <person name="Lipzen A."/>
            <person name="Ohm R.A."/>
            <person name="Wang M."/>
            <person name="Grigoriev I.V."/>
            <person name="Zambonelli A."/>
            <person name="Martin F.M."/>
        </authorList>
    </citation>
    <scope>NUCLEOTIDE SEQUENCE [LARGE SCALE GENOMIC DNA]</scope>
    <source>
        <strain evidence="1 2">Tbo3840</strain>
    </source>
</reference>
<accession>A0A2T6ZQI2</accession>
<keyword evidence="2" id="KW-1185">Reference proteome</keyword>
<dbReference type="OrthoDB" id="5213862at2759"/>
<sequence length="135" mass="15571">MSLQKARREVIGRWPGHKCLMDLSLDLPPEVFMGQMQIHILGIGPGIWPTNEMGPSRWCLPLSTSDSRPNSNDSRRFDSEALRVYTLFGIVQDRYYRDSILRAFHPLDDLFCPQLHTRKGSKGGIRTIFVRNWAK</sequence>
<proteinExistence type="predicted"/>
<name>A0A2T6ZQI2_TUBBO</name>
<protein>
    <submittedName>
        <fullName evidence="1">Uncharacterized protein</fullName>
    </submittedName>
</protein>
<gene>
    <name evidence="1" type="ORF">B9Z19DRAFT_1127912</name>
</gene>
<evidence type="ECO:0000313" key="1">
    <source>
        <dbReference type="EMBL" id="PUU77741.1"/>
    </source>
</evidence>
<evidence type="ECO:0000313" key="2">
    <source>
        <dbReference type="Proteomes" id="UP000244722"/>
    </source>
</evidence>
<comment type="caution">
    <text evidence="1">The sequence shown here is derived from an EMBL/GenBank/DDBJ whole genome shotgun (WGS) entry which is preliminary data.</text>
</comment>
<organism evidence="1 2">
    <name type="scientific">Tuber borchii</name>
    <name type="common">White truffle</name>
    <dbReference type="NCBI Taxonomy" id="42251"/>
    <lineage>
        <taxon>Eukaryota</taxon>
        <taxon>Fungi</taxon>
        <taxon>Dikarya</taxon>
        <taxon>Ascomycota</taxon>
        <taxon>Pezizomycotina</taxon>
        <taxon>Pezizomycetes</taxon>
        <taxon>Pezizales</taxon>
        <taxon>Tuberaceae</taxon>
        <taxon>Tuber</taxon>
    </lineage>
</organism>
<dbReference type="AlphaFoldDB" id="A0A2T6ZQI2"/>
<dbReference type="STRING" id="42251.A0A2T6ZQI2"/>
<dbReference type="Proteomes" id="UP000244722">
    <property type="component" value="Unassembled WGS sequence"/>
</dbReference>
<dbReference type="EMBL" id="NESQ01000143">
    <property type="protein sequence ID" value="PUU77741.1"/>
    <property type="molecule type" value="Genomic_DNA"/>
</dbReference>